<keyword evidence="1" id="KW-0812">Transmembrane</keyword>
<dbReference type="EMBL" id="JAMSHJ010000004">
    <property type="protein sequence ID" value="KAI5419030.1"/>
    <property type="molecule type" value="Genomic_DNA"/>
</dbReference>
<feature type="transmembrane region" description="Helical" evidence="1">
    <location>
        <begin position="145"/>
        <end position="161"/>
    </location>
</feature>
<evidence type="ECO:0000313" key="3">
    <source>
        <dbReference type="Proteomes" id="UP001058974"/>
    </source>
</evidence>
<proteinExistence type="predicted"/>
<reference evidence="2 3" key="1">
    <citation type="journal article" date="2022" name="Nat. Genet.">
        <title>Improved pea reference genome and pan-genome highlight genomic features and evolutionary characteristics.</title>
        <authorList>
            <person name="Yang T."/>
            <person name="Liu R."/>
            <person name="Luo Y."/>
            <person name="Hu S."/>
            <person name="Wang D."/>
            <person name="Wang C."/>
            <person name="Pandey M.K."/>
            <person name="Ge S."/>
            <person name="Xu Q."/>
            <person name="Li N."/>
            <person name="Li G."/>
            <person name="Huang Y."/>
            <person name="Saxena R.K."/>
            <person name="Ji Y."/>
            <person name="Li M."/>
            <person name="Yan X."/>
            <person name="He Y."/>
            <person name="Liu Y."/>
            <person name="Wang X."/>
            <person name="Xiang C."/>
            <person name="Varshney R.K."/>
            <person name="Ding H."/>
            <person name="Gao S."/>
            <person name="Zong X."/>
        </authorList>
    </citation>
    <scope>NUCLEOTIDE SEQUENCE [LARGE SCALE GENOMIC DNA]</scope>
    <source>
        <strain evidence="2 3">cv. Zhongwan 6</strain>
    </source>
</reference>
<evidence type="ECO:0000313" key="2">
    <source>
        <dbReference type="EMBL" id="KAI5419030.1"/>
    </source>
</evidence>
<evidence type="ECO:0000256" key="1">
    <source>
        <dbReference type="SAM" id="Phobius"/>
    </source>
</evidence>
<keyword evidence="1" id="KW-1133">Transmembrane helix</keyword>
<keyword evidence="1" id="KW-0472">Membrane</keyword>
<dbReference type="Proteomes" id="UP001058974">
    <property type="component" value="Chromosome 4"/>
</dbReference>
<accession>A0A9D5AUH8</accession>
<feature type="transmembrane region" description="Helical" evidence="1">
    <location>
        <begin position="113"/>
        <end position="133"/>
    </location>
</feature>
<sequence>MKHFWRSENFVRVVKCSSVEEFEGRETQAVKICLAVRKTWKAYQSDKRSLILKVPPSQRHAYFSWTEVDSRDPITYVNCFARESAIRSFFHGYVIQFSQRGKAFKFVSCSWNYYHMLVIAIVPALIFCLCTFLSKKKDTTSRVPAMYGVICFVVSLILRWRKELYACGIITIPHVSQGHSLRDRPARGQIIPRLTLRQATPGAKEVNLSEIVGQKNTVPRHCGRSGRDSFDRAASQLEPLLPRGRFSVEKSLEIFVPLAKESLLPVARGDRFSVELSDVSLPMAEDLFPILFVQVLAFANT</sequence>
<gene>
    <name evidence="2" type="ORF">KIW84_043296</name>
</gene>
<protein>
    <submittedName>
        <fullName evidence="2">Uncharacterized protein</fullName>
    </submittedName>
</protein>
<dbReference type="AlphaFoldDB" id="A0A9D5AUH8"/>
<name>A0A9D5AUH8_PEA</name>
<dbReference type="Gramene" id="Psat04G0329600-T1">
    <property type="protein sequence ID" value="KAI5419030.1"/>
    <property type="gene ID" value="KIW84_043296"/>
</dbReference>
<keyword evidence="3" id="KW-1185">Reference proteome</keyword>
<comment type="caution">
    <text evidence="2">The sequence shown here is derived from an EMBL/GenBank/DDBJ whole genome shotgun (WGS) entry which is preliminary data.</text>
</comment>
<organism evidence="2 3">
    <name type="scientific">Pisum sativum</name>
    <name type="common">Garden pea</name>
    <name type="synonym">Lathyrus oleraceus</name>
    <dbReference type="NCBI Taxonomy" id="3888"/>
    <lineage>
        <taxon>Eukaryota</taxon>
        <taxon>Viridiplantae</taxon>
        <taxon>Streptophyta</taxon>
        <taxon>Embryophyta</taxon>
        <taxon>Tracheophyta</taxon>
        <taxon>Spermatophyta</taxon>
        <taxon>Magnoliopsida</taxon>
        <taxon>eudicotyledons</taxon>
        <taxon>Gunneridae</taxon>
        <taxon>Pentapetalae</taxon>
        <taxon>rosids</taxon>
        <taxon>fabids</taxon>
        <taxon>Fabales</taxon>
        <taxon>Fabaceae</taxon>
        <taxon>Papilionoideae</taxon>
        <taxon>50 kb inversion clade</taxon>
        <taxon>NPAAA clade</taxon>
        <taxon>Hologalegina</taxon>
        <taxon>IRL clade</taxon>
        <taxon>Fabeae</taxon>
        <taxon>Lathyrus</taxon>
    </lineage>
</organism>